<dbReference type="OrthoDB" id="7183442at2"/>
<comment type="caution">
    <text evidence="8">The sequence shown here is derived from an EMBL/GenBank/DDBJ whole genome shotgun (WGS) entry which is preliminary data.</text>
</comment>
<dbReference type="PROSITE" id="PS51462">
    <property type="entry name" value="NUDIX"/>
    <property type="match status" value="1"/>
</dbReference>
<dbReference type="PANTHER" id="PTHR12318:SF0">
    <property type="entry name" value="ACYL-COENZYME A DIPHOSPHATASE NUDT19"/>
    <property type="match status" value="1"/>
</dbReference>
<dbReference type="EMBL" id="PHUF01000006">
    <property type="protein sequence ID" value="PKB13657.1"/>
    <property type="molecule type" value="Genomic_DNA"/>
</dbReference>
<evidence type="ECO:0000313" key="8">
    <source>
        <dbReference type="EMBL" id="PKB13657.1"/>
    </source>
</evidence>
<evidence type="ECO:0000256" key="2">
    <source>
        <dbReference type="ARBA" id="ARBA00001946"/>
    </source>
</evidence>
<dbReference type="Proteomes" id="UP000232587">
    <property type="component" value="Unassembled WGS sequence"/>
</dbReference>
<organism evidence="8 9">
    <name type="scientific">Novosphingobium kunmingense</name>
    <dbReference type="NCBI Taxonomy" id="1211806"/>
    <lineage>
        <taxon>Bacteria</taxon>
        <taxon>Pseudomonadati</taxon>
        <taxon>Pseudomonadota</taxon>
        <taxon>Alphaproteobacteria</taxon>
        <taxon>Sphingomonadales</taxon>
        <taxon>Sphingomonadaceae</taxon>
        <taxon>Novosphingobium</taxon>
    </lineage>
</organism>
<dbReference type="PANTHER" id="PTHR12318">
    <property type="entry name" value="TESTOSTERONE-REGULATED PROTEIN RP2"/>
    <property type="match status" value="1"/>
</dbReference>
<feature type="domain" description="Nudix hydrolase" evidence="7">
    <location>
        <begin position="9"/>
        <end position="202"/>
    </location>
</feature>
<dbReference type="SUPFAM" id="SSF55811">
    <property type="entry name" value="Nudix"/>
    <property type="match status" value="1"/>
</dbReference>
<dbReference type="GO" id="GO:0016818">
    <property type="term" value="F:hydrolase activity, acting on acid anhydrides, in phosphorus-containing anhydrides"/>
    <property type="evidence" value="ECO:0007669"/>
    <property type="project" value="InterPro"/>
</dbReference>
<proteinExistence type="predicted"/>
<reference evidence="8 9" key="1">
    <citation type="submission" date="2017-11" db="EMBL/GenBank/DDBJ databases">
        <title>Genomic Encyclopedia of Type Strains, Phase III (KMG-III): the genomes of soil and plant-associated and newly described type strains.</title>
        <authorList>
            <person name="Whitman W."/>
        </authorList>
    </citation>
    <scope>NUCLEOTIDE SEQUENCE [LARGE SCALE GENOMIC DNA]</scope>
    <source>
        <strain evidence="8 9">CGMCC 1.12274</strain>
    </source>
</reference>
<evidence type="ECO:0000313" key="9">
    <source>
        <dbReference type="Proteomes" id="UP000232587"/>
    </source>
</evidence>
<comment type="cofactor">
    <cofactor evidence="2">
        <name>Mg(2+)</name>
        <dbReference type="ChEBI" id="CHEBI:18420"/>
    </cofactor>
</comment>
<dbReference type="InterPro" id="IPR039121">
    <property type="entry name" value="NUDT19"/>
</dbReference>
<evidence type="ECO:0000259" key="7">
    <source>
        <dbReference type="PROSITE" id="PS51462"/>
    </source>
</evidence>
<evidence type="ECO:0000256" key="3">
    <source>
        <dbReference type="ARBA" id="ARBA00022723"/>
    </source>
</evidence>
<protein>
    <submittedName>
        <fullName evidence="8">NUDIX domain-containing protein</fullName>
    </submittedName>
</protein>
<dbReference type="Gene3D" id="3.90.79.10">
    <property type="entry name" value="Nucleoside Triphosphate Pyrophosphohydrolase"/>
    <property type="match status" value="1"/>
</dbReference>
<comment type="cofactor">
    <cofactor evidence="1">
        <name>Mn(2+)</name>
        <dbReference type="ChEBI" id="CHEBI:29035"/>
    </cofactor>
</comment>
<evidence type="ECO:0000256" key="5">
    <source>
        <dbReference type="ARBA" id="ARBA00022842"/>
    </source>
</evidence>
<evidence type="ECO:0000256" key="6">
    <source>
        <dbReference type="ARBA" id="ARBA00023211"/>
    </source>
</evidence>
<accession>A0A2N0H3Z4</accession>
<dbReference type="InterPro" id="IPR015797">
    <property type="entry name" value="NUDIX_hydrolase-like_dom_sf"/>
</dbReference>
<keyword evidence="6" id="KW-0464">Manganese</keyword>
<gene>
    <name evidence="8" type="ORF">B0I00_3094</name>
</gene>
<name>A0A2N0H3Z4_9SPHN</name>
<evidence type="ECO:0000256" key="1">
    <source>
        <dbReference type="ARBA" id="ARBA00001936"/>
    </source>
</evidence>
<keyword evidence="3" id="KW-0479">Metal-binding</keyword>
<keyword evidence="9" id="KW-1185">Reference proteome</keyword>
<sequence>MHHDKGAPEPKPAATIMLLRDDPEFQVLMVKRHQQIDFASGALVFPGGKLHRGDSDPAWVEHCAGWDQFDVVQRTLRVAAIREVYEEAGILLAHYPSGELFEAASDPDVRVAVDRGDLAFIDVVRELGVQLRLDALIIFARWITPPIMPKRFDTYFYAVRAPANQIAACDGHETVDAEWISPSDVLRLAESGRRTVIFPTRMNLQLLAEANNAADCIRRAEERILVTVLPKVEERDGKRVLVIPDNAGYGPVVEVVG</sequence>
<dbReference type="CDD" id="cd18870">
    <property type="entry name" value="NUDIX_AcylCoAdiphos_Nudt19"/>
    <property type="match status" value="1"/>
</dbReference>
<dbReference type="GO" id="GO:0046872">
    <property type="term" value="F:metal ion binding"/>
    <property type="evidence" value="ECO:0007669"/>
    <property type="project" value="UniProtKB-KW"/>
</dbReference>
<keyword evidence="5" id="KW-0460">Magnesium</keyword>
<evidence type="ECO:0000256" key="4">
    <source>
        <dbReference type="ARBA" id="ARBA00022801"/>
    </source>
</evidence>
<keyword evidence="4" id="KW-0378">Hydrolase</keyword>
<dbReference type="AlphaFoldDB" id="A0A2N0H3Z4"/>
<dbReference type="InterPro" id="IPR000086">
    <property type="entry name" value="NUDIX_hydrolase_dom"/>
</dbReference>
<dbReference type="RefSeq" id="WP_100868288.1">
    <property type="nucleotide sequence ID" value="NZ_PHUF01000006.1"/>
</dbReference>